<feature type="domain" description="Hydrogen maturase F dimerization" evidence="2">
    <location>
        <begin position="175"/>
        <end position="273"/>
    </location>
</feature>
<dbReference type="GO" id="GO:0016787">
    <property type="term" value="F:hydrolase activity"/>
    <property type="evidence" value="ECO:0007669"/>
    <property type="project" value="UniProtKB-KW"/>
</dbReference>
<gene>
    <name evidence="4" type="primary">mnmE_1</name>
    <name evidence="4" type="ORF">BerOc1_02854</name>
</gene>
<dbReference type="Pfam" id="PF01926">
    <property type="entry name" value="MMR_HSR1"/>
    <property type="match status" value="1"/>
</dbReference>
<name>A0A1J5N7X1_9BACT</name>
<dbReference type="GO" id="GO:0005525">
    <property type="term" value="F:GTP binding"/>
    <property type="evidence" value="ECO:0007669"/>
    <property type="project" value="InterPro"/>
</dbReference>
<dbReference type="GO" id="GO:0002098">
    <property type="term" value="P:tRNA wobble uridine modification"/>
    <property type="evidence" value="ECO:0007669"/>
    <property type="project" value="TreeGrafter"/>
</dbReference>
<accession>A0A1J5N7X1</accession>
<evidence type="ECO:0000259" key="3">
    <source>
        <dbReference type="Pfam" id="PF18133"/>
    </source>
</evidence>
<dbReference type="PANTHER" id="PTHR42714:SF6">
    <property type="entry name" value="TRANSLATION INITIATION FACTOR IF-2"/>
    <property type="match status" value="1"/>
</dbReference>
<evidence type="ECO:0000313" key="5">
    <source>
        <dbReference type="Proteomes" id="UP000181901"/>
    </source>
</evidence>
<dbReference type="InterPro" id="IPR040644">
    <property type="entry name" value="HydF_tetramer"/>
</dbReference>
<dbReference type="InterPro" id="IPR027417">
    <property type="entry name" value="P-loop_NTPase"/>
</dbReference>
<dbReference type="InterPro" id="IPR041606">
    <property type="entry name" value="HydF_dimer"/>
</dbReference>
<sequence>MSGKAPRGVRLVIALAGRRNAGKSSLINALTGQETAIVSDTPGTTTDPVAKHYELLPLGPVTFYDTAGLDDEGELGALRVKATRKVLYRCDVAVIVLGEEGFTDYEKDLLRTIREMDIPHVVAWNKADLRPEEHTPEGLDAPFLHVSAATGRGVDRLKRRLIDSVPPEYRQERLILGDLIREGDHVVCVVPIDLAAPKGRLILPQVQVLREILDCDALGTVVKEREIEAALLGMRTPPALVVTDSQVVMSVAGDVPDDIPLTTFSTLFARYKGDLDSLVAGASAVDTLKDGDTVLIGEACSHHDVADDIGRVKIPRWMAQYTGRDLNFEVYAGHDFPEDLERFALVVHCGACMLNRTEMLRRIAECKRRGVPITNYGVAISKLQGVLQRVLRPFGVMPNTITTPTETPHTISASKLDNIS</sequence>
<evidence type="ECO:0000313" key="4">
    <source>
        <dbReference type="EMBL" id="OIQ50912.1"/>
    </source>
</evidence>
<dbReference type="Pfam" id="PF18128">
    <property type="entry name" value="HydF_dimer"/>
    <property type="match status" value="1"/>
</dbReference>
<evidence type="ECO:0000259" key="1">
    <source>
        <dbReference type="Pfam" id="PF01926"/>
    </source>
</evidence>
<reference evidence="4 5" key="1">
    <citation type="submission" date="2015-09" db="EMBL/GenBank/DDBJ databases">
        <title>Genome of Desulfovibrio dechloracetivorans BerOc1, a mercury methylating strain isolated from highly hydrocarbons and metals contaminated coastal sediments.</title>
        <authorList>
            <person name="Goni Urriza M."/>
            <person name="Gassie C."/>
            <person name="Bouchez O."/>
            <person name="Klopp C."/>
            <person name="Ranchou-Peyruse A."/>
            <person name="Remy G."/>
        </authorList>
    </citation>
    <scope>NUCLEOTIDE SEQUENCE [LARGE SCALE GENOMIC DNA]</scope>
    <source>
        <strain evidence="4 5">BerOc1</strain>
    </source>
</reference>
<dbReference type="Pfam" id="PF18133">
    <property type="entry name" value="HydF_tetramer"/>
    <property type="match status" value="1"/>
</dbReference>
<keyword evidence="4" id="KW-0378">Hydrolase</keyword>
<feature type="domain" description="Hydrogen maturase F tetramerization" evidence="3">
    <location>
        <begin position="277"/>
        <end position="393"/>
    </location>
</feature>
<dbReference type="NCBIfam" id="TIGR00231">
    <property type="entry name" value="small_GTP"/>
    <property type="match status" value="1"/>
</dbReference>
<dbReference type="GO" id="GO:0030488">
    <property type="term" value="P:tRNA methylation"/>
    <property type="evidence" value="ECO:0007669"/>
    <property type="project" value="TreeGrafter"/>
</dbReference>
<keyword evidence="5" id="KW-1185">Reference proteome</keyword>
<dbReference type="InterPro" id="IPR023873">
    <property type="entry name" value="FeFe-hyd_GTPase_HydF"/>
</dbReference>
<dbReference type="RefSeq" id="WP_084641581.1">
    <property type="nucleotide sequence ID" value="NZ_LKAQ01000004.1"/>
</dbReference>
<dbReference type="PANTHER" id="PTHR42714">
    <property type="entry name" value="TRNA MODIFICATION GTPASE GTPBP3"/>
    <property type="match status" value="1"/>
</dbReference>
<protein>
    <submittedName>
        <fullName evidence="4">tRNA modification GTPase MnmE</fullName>
        <ecNumber evidence="4">3.6.-.-</ecNumber>
    </submittedName>
</protein>
<dbReference type="EMBL" id="LKAQ01000004">
    <property type="protein sequence ID" value="OIQ50912.1"/>
    <property type="molecule type" value="Genomic_DNA"/>
</dbReference>
<dbReference type="EC" id="3.6.-.-" evidence="4"/>
<dbReference type="Gene3D" id="3.40.50.11420">
    <property type="match status" value="1"/>
</dbReference>
<evidence type="ECO:0000259" key="2">
    <source>
        <dbReference type="Pfam" id="PF18128"/>
    </source>
</evidence>
<dbReference type="InterPro" id="IPR005225">
    <property type="entry name" value="Small_GTP-bd"/>
</dbReference>
<dbReference type="Proteomes" id="UP000181901">
    <property type="component" value="Unassembled WGS sequence"/>
</dbReference>
<proteinExistence type="predicted"/>
<comment type="caution">
    <text evidence="4">The sequence shown here is derived from an EMBL/GenBank/DDBJ whole genome shotgun (WGS) entry which is preliminary data.</text>
</comment>
<dbReference type="OrthoDB" id="9811338at2"/>
<dbReference type="NCBIfam" id="TIGR03918">
    <property type="entry name" value="GTP_HydF"/>
    <property type="match status" value="1"/>
</dbReference>
<feature type="domain" description="G" evidence="1">
    <location>
        <begin position="13"/>
        <end position="126"/>
    </location>
</feature>
<dbReference type="InterPro" id="IPR006073">
    <property type="entry name" value="GTP-bd"/>
</dbReference>
<organism evidence="4 5">
    <name type="scientific">Pseudodesulfovibrio hydrargyri</name>
    <dbReference type="NCBI Taxonomy" id="2125990"/>
    <lineage>
        <taxon>Bacteria</taxon>
        <taxon>Pseudomonadati</taxon>
        <taxon>Thermodesulfobacteriota</taxon>
        <taxon>Desulfovibrionia</taxon>
        <taxon>Desulfovibrionales</taxon>
        <taxon>Desulfovibrionaceae</taxon>
    </lineage>
</organism>
<dbReference type="Gene3D" id="3.40.50.300">
    <property type="entry name" value="P-loop containing nucleotide triphosphate hydrolases"/>
    <property type="match status" value="1"/>
</dbReference>
<dbReference type="AlphaFoldDB" id="A0A1J5N7X1"/>
<dbReference type="Gene3D" id="3.40.50.11410">
    <property type="match status" value="1"/>
</dbReference>
<dbReference type="GO" id="GO:0005737">
    <property type="term" value="C:cytoplasm"/>
    <property type="evidence" value="ECO:0007669"/>
    <property type="project" value="TreeGrafter"/>
</dbReference>
<dbReference type="CDD" id="cd00880">
    <property type="entry name" value="Era_like"/>
    <property type="match status" value="1"/>
</dbReference>
<dbReference type="SUPFAM" id="SSF52540">
    <property type="entry name" value="P-loop containing nucleoside triphosphate hydrolases"/>
    <property type="match status" value="1"/>
</dbReference>